<feature type="signal peptide" evidence="1">
    <location>
        <begin position="1"/>
        <end position="27"/>
    </location>
</feature>
<accession>A0A837NES6</accession>
<evidence type="ECO:0000313" key="3">
    <source>
        <dbReference type="Proteomes" id="UP000053030"/>
    </source>
</evidence>
<dbReference type="OrthoDB" id="5567697at2"/>
<dbReference type="RefSeq" id="WP_053953509.1">
    <property type="nucleotide sequence ID" value="NZ_FNCB01000004.1"/>
</dbReference>
<dbReference type="Proteomes" id="UP000053030">
    <property type="component" value="Unassembled WGS sequence"/>
</dbReference>
<organism evidence="2 3">
    <name type="scientific">Idiomarina zobellii</name>
    <dbReference type="NCBI Taxonomy" id="86103"/>
    <lineage>
        <taxon>Bacteria</taxon>
        <taxon>Pseudomonadati</taxon>
        <taxon>Pseudomonadota</taxon>
        <taxon>Gammaproteobacteria</taxon>
        <taxon>Alteromonadales</taxon>
        <taxon>Idiomarinaceae</taxon>
        <taxon>Idiomarina</taxon>
    </lineage>
</organism>
<dbReference type="Gene3D" id="3.40.30.10">
    <property type="entry name" value="Glutaredoxin"/>
    <property type="match status" value="1"/>
</dbReference>
<feature type="chain" id="PRO_5032578567" evidence="1">
    <location>
        <begin position="28"/>
        <end position="156"/>
    </location>
</feature>
<evidence type="ECO:0000256" key="1">
    <source>
        <dbReference type="SAM" id="SignalP"/>
    </source>
</evidence>
<dbReference type="SUPFAM" id="SSF52833">
    <property type="entry name" value="Thioredoxin-like"/>
    <property type="match status" value="1"/>
</dbReference>
<dbReference type="EMBL" id="LHSG01000005">
    <property type="protein sequence ID" value="KPD23790.1"/>
    <property type="molecule type" value="Genomic_DNA"/>
</dbReference>
<gene>
    <name evidence="2" type="ORF">AFK76_06550</name>
</gene>
<keyword evidence="3" id="KW-1185">Reference proteome</keyword>
<comment type="caution">
    <text evidence="2">The sequence shown here is derived from an EMBL/GenBank/DDBJ whole genome shotgun (WGS) entry which is preliminary data.</text>
</comment>
<protein>
    <submittedName>
        <fullName evidence="2">Uncharacterized protein</fullName>
    </submittedName>
</protein>
<sequence>MNNLFKPAAYAALVLSSALLALAPAVAQDHSQHKPGHENHKNHTSMKAAKVSHSSSVYQFDAHWITHKGEHMTLADYVKQYNLNSDSWVFLHGEDQDIRTLATVLGVRYRKRPDGDFDHSNLITVLDKNGVIEHRVEGLGQPMDKAAKVVDTLIQQ</sequence>
<keyword evidence="1" id="KW-0732">Signal</keyword>
<reference evidence="2 3" key="1">
    <citation type="submission" date="2015-08" db="EMBL/GenBank/DDBJ databases">
        <title>Genome sequencing and assembly of the deep-sea bacterium Idiomarina zobellii.</title>
        <authorList>
            <person name="Mithoefer S.D."/>
            <person name="Rheaume B.A."/>
            <person name="MacLea K.S."/>
        </authorList>
    </citation>
    <scope>NUCLEOTIDE SEQUENCE [LARGE SCALE GENOMIC DNA]</scope>
    <source>
        <strain evidence="2 3">KMM 231</strain>
    </source>
</reference>
<name>A0A837NES6_9GAMM</name>
<dbReference type="InterPro" id="IPR036249">
    <property type="entry name" value="Thioredoxin-like_sf"/>
</dbReference>
<proteinExistence type="predicted"/>
<dbReference type="AlphaFoldDB" id="A0A837NES6"/>
<evidence type="ECO:0000313" key="2">
    <source>
        <dbReference type="EMBL" id="KPD23790.1"/>
    </source>
</evidence>